<dbReference type="EMBL" id="BAABAA010000018">
    <property type="protein sequence ID" value="GAA3594498.1"/>
    <property type="molecule type" value="Genomic_DNA"/>
</dbReference>
<evidence type="ECO:0000313" key="1">
    <source>
        <dbReference type="EMBL" id="GAA3594498.1"/>
    </source>
</evidence>
<dbReference type="Proteomes" id="UP001501222">
    <property type="component" value="Unassembled WGS sequence"/>
</dbReference>
<dbReference type="RefSeq" id="WP_344849145.1">
    <property type="nucleotide sequence ID" value="NZ_BAABAA010000018.1"/>
</dbReference>
<accession>A0ABP6Z1T7</accession>
<comment type="caution">
    <text evidence="1">The sequence shown here is derived from an EMBL/GenBank/DDBJ whole genome shotgun (WGS) entry which is preliminary data.</text>
</comment>
<reference evidence="2" key="1">
    <citation type="journal article" date="2019" name="Int. J. Syst. Evol. Microbiol.">
        <title>The Global Catalogue of Microorganisms (GCM) 10K type strain sequencing project: providing services to taxonomists for standard genome sequencing and annotation.</title>
        <authorList>
            <consortium name="The Broad Institute Genomics Platform"/>
            <consortium name="The Broad Institute Genome Sequencing Center for Infectious Disease"/>
            <person name="Wu L."/>
            <person name="Ma J."/>
        </authorList>
    </citation>
    <scope>NUCLEOTIDE SEQUENCE [LARGE SCALE GENOMIC DNA]</scope>
    <source>
        <strain evidence="2">JCM 16928</strain>
    </source>
</reference>
<keyword evidence="2" id="KW-1185">Reference proteome</keyword>
<organism evidence="1 2">
    <name type="scientific">Kribbella ginsengisoli</name>
    <dbReference type="NCBI Taxonomy" id="363865"/>
    <lineage>
        <taxon>Bacteria</taxon>
        <taxon>Bacillati</taxon>
        <taxon>Actinomycetota</taxon>
        <taxon>Actinomycetes</taxon>
        <taxon>Propionibacteriales</taxon>
        <taxon>Kribbellaceae</taxon>
        <taxon>Kribbella</taxon>
    </lineage>
</organism>
<evidence type="ECO:0000313" key="2">
    <source>
        <dbReference type="Proteomes" id="UP001501222"/>
    </source>
</evidence>
<name>A0ABP6Z1T7_9ACTN</name>
<gene>
    <name evidence="1" type="ORF">GCM10022235_77160</name>
</gene>
<proteinExistence type="predicted"/>
<sequence length="126" mass="13403">MADEYSVFLGTELGVEEVAGLVQGVLGAGVSVHGNWHVLGELEAGEAQAIDPYAVQVDLVGGGDEARASFERLVGLGMPLLLVEDVTYLVAAYLPDAGTHYFAAGVSMDEPDLPQWRDWVTEVREG</sequence>
<protein>
    <submittedName>
        <fullName evidence="1">Uncharacterized protein</fullName>
    </submittedName>
</protein>